<dbReference type="InterPro" id="IPR000551">
    <property type="entry name" value="MerR-type_HTH_dom"/>
</dbReference>
<dbReference type="GO" id="GO:0003700">
    <property type="term" value="F:DNA-binding transcription factor activity"/>
    <property type="evidence" value="ECO:0007669"/>
    <property type="project" value="InterPro"/>
</dbReference>
<sequence>MNGGSGTSDRVTSLLVDMPGMVEVNGHVKSSRDSATLLSIGEVAQRFGLPTHVLRYWESMGLMAPTRGVGARRGYGPDDLFRLVVVLRAKRAGFGLEAIRRIVTAQEPATRTDLLRRHRAQLLDRIAAAQASLDLIDAALHCEHEDIAQCPHFRAMVAEETQGLLRG</sequence>
<dbReference type="PANTHER" id="PTHR30204">
    <property type="entry name" value="REDOX-CYCLING DRUG-SENSING TRANSCRIPTIONAL ACTIVATOR SOXR"/>
    <property type="match status" value="1"/>
</dbReference>
<protein>
    <submittedName>
        <fullName evidence="3">DNA-binding transcriptional regulator, MerR family</fullName>
    </submittedName>
</protein>
<dbReference type="Pfam" id="PF13411">
    <property type="entry name" value="MerR_1"/>
    <property type="match status" value="1"/>
</dbReference>
<keyword evidence="4" id="KW-1185">Reference proteome</keyword>
<feature type="domain" description="HTH merR-type" evidence="2">
    <location>
        <begin position="37"/>
        <end position="105"/>
    </location>
</feature>
<dbReference type="SMART" id="SM00422">
    <property type="entry name" value="HTH_MERR"/>
    <property type="match status" value="1"/>
</dbReference>
<dbReference type="EMBL" id="FXTJ01000007">
    <property type="protein sequence ID" value="SMO91114.1"/>
    <property type="molecule type" value="Genomic_DNA"/>
</dbReference>
<evidence type="ECO:0000313" key="4">
    <source>
        <dbReference type="Proteomes" id="UP000317484"/>
    </source>
</evidence>
<evidence type="ECO:0000259" key="2">
    <source>
        <dbReference type="PROSITE" id="PS50937"/>
    </source>
</evidence>
<accession>A0A521F4P1</accession>
<dbReference type="GO" id="GO:0003677">
    <property type="term" value="F:DNA binding"/>
    <property type="evidence" value="ECO:0007669"/>
    <property type="project" value="UniProtKB-KW"/>
</dbReference>
<dbReference type="Gene3D" id="1.10.1660.10">
    <property type="match status" value="1"/>
</dbReference>
<dbReference type="AlphaFoldDB" id="A0A521F4P1"/>
<dbReference type="PROSITE" id="PS50937">
    <property type="entry name" value="HTH_MERR_2"/>
    <property type="match status" value="1"/>
</dbReference>
<reference evidence="3 4" key="1">
    <citation type="submission" date="2017-05" db="EMBL/GenBank/DDBJ databases">
        <authorList>
            <person name="Varghese N."/>
            <person name="Submissions S."/>
        </authorList>
    </citation>
    <scope>NUCLEOTIDE SEQUENCE [LARGE SCALE GENOMIC DNA]</scope>
    <source>
        <strain evidence="3 4">DSM 46834</strain>
    </source>
</reference>
<dbReference type="PRINTS" id="PR00040">
    <property type="entry name" value="HTHMERR"/>
</dbReference>
<dbReference type="InterPro" id="IPR047057">
    <property type="entry name" value="MerR_fam"/>
</dbReference>
<dbReference type="InterPro" id="IPR009061">
    <property type="entry name" value="DNA-bd_dom_put_sf"/>
</dbReference>
<dbReference type="SUPFAM" id="SSF46955">
    <property type="entry name" value="Putative DNA-binding domain"/>
    <property type="match status" value="1"/>
</dbReference>
<name>A0A521F4P1_9ACTN</name>
<dbReference type="Proteomes" id="UP000317484">
    <property type="component" value="Unassembled WGS sequence"/>
</dbReference>
<proteinExistence type="predicted"/>
<evidence type="ECO:0000313" key="3">
    <source>
        <dbReference type="EMBL" id="SMO91114.1"/>
    </source>
</evidence>
<gene>
    <name evidence="3" type="ORF">SAMN06273567_10712</name>
</gene>
<keyword evidence="1 3" id="KW-0238">DNA-binding</keyword>
<dbReference type="PANTHER" id="PTHR30204:SF97">
    <property type="entry name" value="MERR FAMILY REGULATORY PROTEIN"/>
    <property type="match status" value="1"/>
</dbReference>
<organism evidence="3 4">
    <name type="scientific">Geodermatophilus aquaeductus</name>
    <dbReference type="NCBI Taxonomy" id="1564161"/>
    <lineage>
        <taxon>Bacteria</taxon>
        <taxon>Bacillati</taxon>
        <taxon>Actinomycetota</taxon>
        <taxon>Actinomycetes</taxon>
        <taxon>Geodermatophilales</taxon>
        <taxon>Geodermatophilaceae</taxon>
        <taxon>Geodermatophilus</taxon>
    </lineage>
</organism>
<evidence type="ECO:0000256" key="1">
    <source>
        <dbReference type="ARBA" id="ARBA00023125"/>
    </source>
</evidence>